<gene>
    <name evidence="4" type="primary">PFDN6</name>
    <name evidence="4" type="ORF">CFIMG_006966RA</name>
</gene>
<dbReference type="CDD" id="cd23161">
    <property type="entry name" value="Prefoldin_6"/>
    <property type="match status" value="1"/>
</dbReference>
<organism evidence="4 5">
    <name type="scientific">Ceratocystis fimbriata CBS 114723</name>
    <dbReference type="NCBI Taxonomy" id="1035309"/>
    <lineage>
        <taxon>Eukaryota</taxon>
        <taxon>Fungi</taxon>
        <taxon>Dikarya</taxon>
        <taxon>Ascomycota</taxon>
        <taxon>Pezizomycotina</taxon>
        <taxon>Sordariomycetes</taxon>
        <taxon>Hypocreomycetidae</taxon>
        <taxon>Microascales</taxon>
        <taxon>Ceratocystidaceae</taxon>
        <taxon>Ceratocystis</taxon>
    </lineage>
</organism>
<dbReference type="OrthoDB" id="248120at2759"/>
<dbReference type="InterPro" id="IPR009053">
    <property type="entry name" value="Prefoldin"/>
</dbReference>
<dbReference type="InterPro" id="IPR002777">
    <property type="entry name" value="PFD_beta-like"/>
</dbReference>
<reference evidence="4 5" key="2">
    <citation type="journal article" date="2013" name="IMA Fungus">
        <title>IMA Genome-F 1: Ceratocystis fimbriata: Draft nuclear genome sequence for the plant pathogen, Ceratocystis fimbriata.</title>
        <authorList>
            <person name="Wilken P.M."/>
            <person name="Steenkamp E.T."/>
            <person name="Wingfield M.J."/>
            <person name="de Beer Z.W."/>
            <person name="Wingfield B.D."/>
        </authorList>
    </citation>
    <scope>NUCLEOTIDE SEQUENCE [LARGE SCALE GENOMIC DNA]</scope>
    <source>
        <strain evidence="4 5">CBS 114723</strain>
    </source>
</reference>
<keyword evidence="5" id="KW-1185">Reference proteome</keyword>
<dbReference type="PANTHER" id="PTHR21431:SF0">
    <property type="entry name" value="PREFOLDIN SUBUNIT 6"/>
    <property type="match status" value="1"/>
</dbReference>
<evidence type="ECO:0000256" key="3">
    <source>
        <dbReference type="SAM" id="Coils"/>
    </source>
</evidence>
<dbReference type="GO" id="GO:0051082">
    <property type="term" value="F:unfolded protein binding"/>
    <property type="evidence" value="ECO:0007669"/>
    <property type="project" value="InterPro"/>
</dbReference>
<dbReference type="Gene3D" id="1.10.287.370">
    <property type="match status" value="1"/>
</dbReference>
<dbReference type="EMBL" id="APWK03000224">
    <property type="protein sequence ID" value="PHH49289.1"/>
    <property type="molecule type" value="Genomic_DNA"/>
</dbReference>
<dbReference type="GO" id="GO:0051087">
    <property type="term" value="F:protein-folding chaperone binding"/>
    <property type="evidence" value="ECO:0007669"/>
    <property type="project" value="TreeGrafter"/>
</dbReference>
<dbReference type="AlphaFoldDB" id="A0A2C5W0R5"/>
<keyword evidence="2" id="KW-0143">Chaperone</keyword>
<evidence type="ECO:0000256" key="2">
    <source>
        <dbReference type="ARBA" id="ARBA00023186"/>
    </source>
</evidence>
<sequence>MDALQAKLQALSDDFQKLQQDLQEKVAARQKLDSQKQENLTVQAEFERLKDGDVIYKTVGPVLLKQEKFEAENTVSGRLDFISGEISRVEVQIKEIQDKMETKKTEIIQVQSSAQATQAQAQQPVAA</sequence>
<dbReference type="GO" id="GO:0005737">
    <property type="term" value="C:cytoplasm"/>
    <property type="evidence" value="ECO:0007669"/>
    <property type="project" value="TreeGrafter"/>
</dbReference>
<dbReference type="PANTHER" id="PTHR21431">
    <property type="entry name" value="PREFOLDIN SUBUNIT 6"/>
    <property type="match status" value="1"/>
</dbReference>
<dbReference type="GO" id="GO:0016272">
    <property type="term" value="C:prefoldin complex"/>
    <property type="evidence" value="ECO:0007669"/>
    <property type="project" value="InterPro"/>
</dbReference>
<feature type="coiled-coil region" evidence="3">
    <location>
        <begin position="79"/>
        <end position="106"/>
    </location>
</feature>
<protein>
    <submittedName>
        <fullName evidence="4">Prefoldin subunit 6</fullName>
    </submittedName>
</protein>
<name>A0A2C5W0R5_9PEZI</name>
<dbReference type="GO" id="GO:0051131">
    <property type="term" value="P:chaperone-mediated protein complex assembly"/>
    <property type="evidence" value="ECO:0007669"/>
    <property type="project" value="TreeGrafter"/>
</dbReference>
<evidence type="ECO:0000256" key="1">
    <source>
        <dbReference type="ARBA" id="ARBA00008045"/>
    </source>
</evidence>
<dbReference type="Pfam" id="PF01920">
    <property type="entry name" value="Prefoldin_2"/>
    <property type="match status" value="1"/>
</dbReference>
<dbReference type="STRING" id="1035309.A0A2C5W0R5"/>
<dbReference type="SUPFAM" id="SSF46579">
    <property type="entry name" value="Prefoldin"/>
    <property type="match status" value="1"/>
</dbReference>
<dbReference type="Proteomes" id="UP000222788">
    <property type="component" value="Unassembled WGS sequence"/>
</dbReference>
<dbReference type="GO" id="GO:0006457">
    <property type="term" value="P:protein folding"/>
    <property type="evidence" value="ECO:0007669"/>
    <property type="project" value="InterPro"/>
</dbReference>
<feature type="coiled-coil region" evidence="3">
    <location>
        <begin position="1"/>
        <end position="38"/>
    </location>
</feature>
<comment type="caution">
    <text evidence="4">The sequence shown here is derived from an EMBL/GenBank/DDBJ whole genome shotgun (WGS) entry which is preliminary data.</text>
</comment>
<accession>A0A2C5W0R5</accession>
<reference evidence="4 5" key="1">
    <citation type="journal article" date="2013" name="Fungal Biol.">
        <title>Analysis of microsatellite markers in the genome of the plant pathogen Ceratocystis fimbriata.</title>
        <authorList>
            <person name="Simpson M.C."/>
            <person name="Wilken P.M."/>
            <person name="Coetzee M.P."/>
            <person name="Wingfield M.J."/>
            <person name="Wingfield B.D."/>
        </authorList>
    </citation>
    <scope>NUCLEOTIDE SEQUENCE [LARGE SCALE GENOMIC DNA]</scope>
    <source>
        <strain evidence="4 5">CBS 114723</strain>
    </source>
</reference>
<proteinExistence type="inferred from homology"/>
<keyword evidence="3" id="KW-0175">Coiled coil</keyword>
<comment type="similarity">
    <text evidence="1">Belongs to the prefoldin subunit beta family.</text>
</comment>
<evidence type="ECO:0000313" key="4">
    <source>
        <dbReference type="EMBL" id="PHH49289.1"/>
    </source>
</evidence>
<evidence type="ECO:0000313" key="5">
    <source>
        <dbReference type="Proteomes" id="UP000222788"/>
    </source>
</evidence>
<dbReference type="FunFam" id="1.10.287.370:FF:000003">
    <property type="entry name" value="Prefoldin subunit 6"/>
    <property type="match status" value="1"/>
</dbReference>